<dbReference type="Gene3D" id="3.40.50.720">
    <property type="entry name" value="NAD(P)-binding Rossmann-like Domain"/>
    <property type="match status" value="1"/>
</dbReference>
<dbReference type="Proteomes" id="UP000236546">
    <property type="component" value="Unassembled WGS sequence"/>
</dbReference>
<dbReference type="Pfam" id="PF08240">
    <property type="entry name" value="ADH_N"/>
    <property type="match status" value="1"/>
</dbReference>
<dbReference type="PANTHER" id="PTHR45033">
    <property type="match status" value="1"/>
</dbReference>
<dbReference type="GO" id="GO:0016491">
    <property type="term" value="F:oxidoreductase activity"/>
    <property type="evidence" value="ECO:0007669"/>
    <property type="project" value="InterPro"/>
</dbReference>
<dbReference type="SUPFAM" id="SSF51735">
    <property type="entry name" value="NAD(P)-binding Rossmann-fold domains"/>
    <property type="match status" value="1"/>
</dbReference>
<dbReference type="EMBL" id="MTYH01000037">
    <property type="protein sequence ID" value="PNP43647.1"/>
    <property type="molecule type" value="Genomic_DNA"/>
</dbReference>
<protein>
    <recommendedName>
        <fullName evidence="1">Enoyl reductase (ER) domain-containing protein</fullName>
    </recommendedName>
</protein>
<sequence>MAETLNRQWRLNGFTGFDSLVLKEDGIPEVGDLDVLVRWKYASLNYRDLVVSKGTYPLGALDGVVVGSDAAGEVVKIGSKVHSFKPGDGVTGIHLQTWQEGTLKAKDIGNATGGKLDGVLQDYGVVPESGLVKIPETLDLQQGSTLTIAAITAWDSLVGLPSKRLEAGQWVLTQGSGGVSVFAIQFAKAMGAHVIATSSSQAKMDRLKKLGADYVINYKEVPEWGAEAKRIANGAGVDHVIEVGGPGTLRQSLNAIKIQGVISLVGFMAVSENSKEPKLLEALYYGCIARGVLVSSKQEFQKMNAFIDANNIKPVIDEKVFDFADVPAAYQYVWDQKHFGKVTIRIASE</sequence>
<dbReference type="OrthoDB" id="9930022at2759"/>
<name>A0A2K0TDS2_9HYPO</name>
<dbReference type="Pfam" id="PF00107">
    <property type="entry name" value="ADH_zinc_N"/>
    <property type="match status" value="1"/>
</dbReference>
<dbReference type="InterPro" id="IPR036291">
    <property type="entry name" value="NAD(P)-bd_dom_sf"/>
</dbReference>
<evidence type="ECO:0000313" key="2">
    <source>
        <dbReference type="EMBL" id="PNP43647.1"/>
    </source>
</evidence>
<organism evidence="2 3">
    <name type="scientific">Trichoderma gamsii</name>
    <dbReference type="NCBI Taxonomy" id="398673"/>
    <lineage>
        <taxon>Eukaryota</taxon>
        <taxon>Fungi</taxon>
        <taxon>Dikarya</taxon>
        <taxon>Ascomycota</taxon>
        <taxon>Pezizomycotina</taxon>
        <taxon>Sordariomycetes</taxon>
        <taxon>Hypocreomycetidae</taxon>
        <taxon>Hypocreales</taxon>
        <taxon>Hypocreaceae</taxon>
        <taxon>Trichoderma</taxon>
    </lineage>
</organism>
<comment type="caution">
    <text evidence="2">The sequence shown here is derived from an EMBL/GenBank/DDBJ whole genome shotgun (WGS) entry which is preliminary data.</text>
</comment>
<proteinExistence type="predicted"/>
<dbReference type="PANTHER" id="PTHR45033:SF2">
    <property type="entry name" value="ZINC-TYPE ALCOHOL DEHYDROGENASE-LIKE PROTEIN C1773.06C"/>
    <property type="match status" value="1"/>
</dbReference>
<gene>
    <name evidence="2" type="ORF">TGAMA5MH_04619</name>
</gene>
<dbReference type="InterPro" id="IPR013154">
    <property type="entry name" value="ADH-like_N"/>
</dbReference>
<dbReference type="SUPFAM" id="SSF50129">
    <property type="entry name" value="GroES-like"/>
    <property type="match status" value="1"/>
</dbReference>
<dbReference type="CDD" id="cd08276">
    <property type="entry name" value="MDR7"/>
    <property type="match status" value="1"/>
</dbReference>
<dbReference type="InterPro" id="IPR011032">
    <property type="entry name" value="GroES-like_sf"/>
</dbReference>
<evidence type="ECO:0000313" key="3">
    <source>
        <dbReference type="Proteomes" id="UP000236546"/>
    </source>
</evidence>
<dbReference type="AlphaFoldDB" id="A0A2K0TDS2"/>
<accession>A0A2K0TDS2</accession>
<dbReference type="InterPro" id="IPR020843">
    <property type="entry name" value="ER"/>
</dbReference>
<dbReference type="SMART" id="SM00829">
    <property type="entry name" value="PKS_ER"/>
    <property type="match status" value="1"/>
</dbReference>
<reference evidence="2 3" key="1">
    <citation type="submission" date="2017-02" db="EMBL/GenBank/DDBJ databases">
        <title>Genomes of Trichoderma spp. with biocontrol activity.</title>
        <authorList>
            <person name="Gardiner D."/>
            <person name="Kazan K."/>
            <person name="Vos C."/>
            <person name="Harvey P."/>
        </authorList>
    </citation>
    <scope>NUCLEOTIDE SEQUENCE [LARGE SCALE GENOMIC DNA]</scope>
    <source>
        <strain evidence="2 3">A5MH</strain>
    </source>
</reference>
<dbReference type="Gene3D" id="3.90.180.10">
    <property type="entry name" value="Medium-chain alcohol dehydrogenases, catalytic domain"/>
    <property type="match status" value="1"/>
</dbReference>
<dbReference type="InterPro" id="IPR013149">
    <property type="entry name" value="ADH-like_C"/>
</dbReference>
<evidence type="ECO:0000259" key="1">
    <source>
        <dbReference type="SMART" id="SM00829"/>
    </source>
</evidence>
<feature type="domain" description="Enoyl reductase (ER)" evidence="1">
    <location>
        <begin position="16"/>
        <end position="344"/>
    </location>
</feature>
<dbReference type="InterPro" id="IPR052711">
    <property type="entry name" value="Zinc_ADH-like"/>
</dbReference>